<dbReference type="InterPro" id="IPR051461">
    <property type="entry name" value="UPF0750_membrane"/>
</dbReference>
<feature type="transmembrane region" description="Helical" evidence="6">
    <location>
        <begin position="171"/>
        <end position="193"/>
    </location>
</feature>
<evidence type="ECO:0000313" key="9">
    <source>
        <dbReference type="Proteomes" id="UP001565236"/>
    </source>
</evidence>
<dbReference type="EMBL" id="JBCLUF010000001">
    <property type="protein sequence ID" value="MEY8661363.1"/>
    <property type="molecule type" value="Genomic_DNA"/>
</dbReference>
<evidence type="ECO:0000256" key="6">
    <source>
        <dbReference type="SAM" id="Phobius"/>
    </source>
</evidence>
<keyword evidence="4 6" id="KW-1133">Transmembrane helix</keyword>
<comment type="caution">
    <text evidence="8">The sequence shown here is derived from an EMBL/GenBank/DDBJ whole genome shotgun (WGS) entry which is preliminary data.</text>
</comment>
<name>A0ABV4DNB7_9LACO</name>
<evidence type="ECO:0000256" key="3">
    <source>
        <dbReference type="ARBA" id="ARBA00022692"/>
    </source>
</evidence>
<dbReference type="PANTHER" id="PTHR33545">
    <property type="entry name" value="UPF0750 MEMBRANE PROTEIN YITT-RELATED"/>
    <property type="match status" value="1"/>
</dbReference>
<feature type="domain" description="DUF2179" evidence="7">
    <location>
        <begin position="218"/>
        <end position="271"/>
    </location>
</feature>
<keyword evidence="5 6" id="KW-0472">Membrane</keyword>
<keyword evidence="3 6" id="KW-0812">Transmembrane</keyword>
<evidence type="ECO:0000256" key="4">
    <source>
        <dbReference type="ARBA" id="ARBA00022989"/>
    </source>
</evidence>
<dbReference type="InterPro" id="IPR019264">
    <property type="entry name" value="DUF2179"/>
</dbReference>
<protein>
    <submittedName>
        <fullName evidence="8">YitT family protein</fullName>
    </submittedName>
</protein>
<gene>
    <name evidence="8" type="ORF">AALT52_00435</name>
</gene>
<evidence type="ECO:0000313" key="8">
    <source>
        <dbReference type="EMBL" id="MEY8661363.1"/>
    </source>
</evidence>
<dbReference type="PANTHER" id="PTHR33545:SF4">
    <property type="entry name" value="UPF0750 MEMBRANE PROTEIN YXKD"/>
    <property type="match status" value="1"/>
</dbReference>
<dbReference type="RefSeq" id="WP_369939799.1">
    <property type="nucleotide sequence ID" value="NZ_JBCLUF010000001.1"/>
</dbReference>
<reference evidence="8 9" key="1">
    <citation type="submission" date="2024-03" db="EMBL/GenBank/DDBJ databases">
        <title>Mouse gut bacterial collection (mGBC) of GemPharmatech.</title>
        <authorList>
            <person name="He Y."/>
            <person name="Dong L."/>
            <person name="Wu D."/>
            <person name="Gao X."/>
            <person name="Lin Z."/>
        </authorList>
    </citation>
    <scope>NUCLEOTIDE SEQUENCE [LARGE SCALE GENOMIC DNA]</scope>
    <source>
        <strain evidence="8 9">15-30</strain>
    </source>
</reference>
<feature type="transmembrane region" description="Helical" evidence="6">
    <location>
        <begin position="142"/>
        <end position="165"/>
    </location>
</feature>
<evidence type="ECO:0000256" key="5">
    <source>
        <dbReference type="ARBA" id="ARBA00023136"/>
    </source>
</evidence>
<dbReference type="InterPro" id="IPR003740">
    <property type="entry name" value="YitT"/>
</dbReference>
<evidence type="ECO:0000256" key="2">
    <source>
        <dbReference type="ARBA" id="ARBA00022475"/>
    </source>
</evidence>
<proteinExistence type="predicted"/>
<feature type="transmembrane region" description="Helical" evidence="6">
    <location>
        <begin position="46"/>
        <end position="68"/>
    </location>
</feature>
<dbReference type="Pfam" id="PF02588">
    <property type="entry name" value="YitT_membrane"/>
    <property type="match status" value="1"/>
</dbReference>
<feature type="transmembrane region" description="Helical" evidence="6">
    <location>
        <begin position="75"/>
        <end position="98"/>
    </location>
</feature>
<organism evidence="8 9">
    <name type="scientific">Ligilactobacillus faecis</name>
    <dbReference type="NCBI Taxonomy" id="762833"/>
    <lineage>
        <taxon>Bacteria</taxon>
        <taxon>Bacillati</taxon>
        <taxon>Bacillota</taxon>
        <taxon>Bacilli</taxon>
        <taxon>Lactobacillales</taxon>
        <taxon>Lactobacillaceae</taxon>
        <taxon>Ligilactobacillus</taxon>
    </lineage>
</organism>
<keyword evidence="9" id="KW-1185">Reference proteome</keyword>
<comment type="subcellular location">
    <subcellularLocation>
        <location evidence="1">Cell membrane</location>
        <topology evidence="1">Multi-pass membrane protein</topology>
    </subcellularLocation>
</comment>
<accession>A0ABV4DNB7</accession>
<evidence type="ECO:0000259" key="7">
    <source>
        <dbReference type="Pfam" id="PF10035"/>
    </source>
</evidence>
<sequence length="278" mass="30530">MLKKFIFSLSLNVCGAFCYALAINCFLLPSHLGEGGVTGLMTIFYYWLKLPPSLTNLCLNGLLLFIGWKLLDKRTVFYTLVAVGSISVCLRLTALWHFKLHDPLVAAISGGVLMGLAMAIIIKGHGTIAGSTILAKIVNKFLGIKTGSALLFFDLLVAVPSFVVIGFENMLLTVIELYISAYVLNKMLEVFVVKRSFMIISDKSAQIACALAKLNQTGITLLEATGYVSQKPKKVIYCICEAKDTVKLMRKIEELDPQAFVVLEDVRSAYGFELAKLL</sequence>
<dbReference type="Pfam" id="PF10035">
    <property type="entry name" value="DUF2179"/>
    <property type="match status" value="1"/>
</dbReference>
<keyword evidence="2" id="KW-1003">Cell membrane</keyword>
<dbReference type="PIRSF" id="PIRSF006483">
    <property type="entry name" value="Membrane_protein_YitT"/>
    <property type="match status" value="1"/>
</dbReference>
<dbReference type="Gene3D" id="3.30.70.120">
    <property type="match status" value="1"/>
</dbReference>
<dbReference type="CDD" id="cd16380">
    <property type="entry name" value="YitT_C"/>
    <property type="match status" value="1"/>
</dbReference>
<dbReference type="InterPro" id="IPR015867">
    <property type="entry name" value="N-reg_PII/ATP_PRibTrfase_C"/>
</dbReference>
<dbReference type="Proteomes" id="UP001565236">
    <property type="component" value="Unassembled WGS sequence"/>
</dbReference>
<evidence type="ECO:0000256" key="1">
    <source>
        <dbReference type="ARBA" id="ARBA00004651"/>
    </source>
</evidence>